<evidence type="ECO:0000256" key="1">
    <source>
        <dbReference type="SAM" id="MobiDB-lite"/>
    </source>
</evidence>
<feature type="region of interest" description="Disordered" evidence="1">
    <location>
        <begin position="1"/>
        <end position="25"/>
    </location>
</feature>
<name>A0A3S2VQK0_9HYPH</name>
<protein>
    <submittedName>
        <fullName evidence="2">Hemin uptake protein HemP</fullName>
    </submittedName>
</protein>
<dbReference type="InterPro" id="IPR019600">
    <property type="entry name" value="Hemin_uptake_protein_HemP"/>
</dbReference>
<dbReference type="EMBL" id="SACP01000009">
    <property type="protein sequence ID" value="RVU18384.1"/>
    <property type="molecule type" value="Genomic_DNA"/>
</dbReference>
<comment type="caution">
    <text evidence="2">The sequence shown here is derived from an EMBL/GenBank/DDBJ whole genome shotgun (WGS) entry which is preliminary data.</text>
</comment>
<dbReference type="Proteomes" id="UP000286997">
    <property type="component" value="Unassembled WGS sequence"/>
</dbReference>
<proteinExistence type="predicted"/>
<keyword evidence="3" id="KW-1185">Reference proteome</keyword>
<evidence type="ECO:0000313" key="2">
    <source>
        <dbReference type="EMBL" id="RVU18384.1"/>
    </source>
</evidence>
<dbReference type="AlphaFoldDB" id="A0A3S2VQK0"/>
<dbReference type="OrthoDB" id="7870498at2"/>
<dbReference type="Gene3D" id="2.10.70.10">
    <property type="entry name" value="Complement Module, domain 1"/>
    <property type="match status" value="1"/>
</dbReference>
<dbReference type="Pfam" id="PF10636">
    <property type="entry name" value="hemP"/>
    <property type="match status" value="1"/>
</dbReference>
<gene>
    <name evidence="2" type="primary">hemP</name>
    <name evidence="2" type="ORF">EOE48_10830</name>
</gene>
<evidence type="ECO:0000313" key="3">
    <source>
        <dbReference type="Proteomes" id="UP000286997"/>
    </source>
</evidence>
<organism evidence="2 3">
    <name type="scientific">Methylobacterium oryzihabitans</name>
    <dbReference type="NCBI Taxonomy" id="2499852"/>
    <lineage>
        <taxon>Bacteria</taxon>
        <taxon>Pseudomonadati</taxon>
        <taxon>Pseudomonadota</taxon>
        <taxon>Alphaproteobacteria</taxon>
        <taxon>Hyphomicrobiales</taxon>
        <taxon>Methylobacteriaceae</taxon>
        <taxon>Methylobacterium</taxon>
    </lineage>
</organism>
<sequence>MTKREDVAAGNSGGPEGLARNRRPELPTTIASTVLMHGAREVTILHAGEHYRLRITANNKLILTK</sequence>
<accession>A0A3S2VQK0</accession>
<reference evidence="2 3" key="1">
    <citation type="submission" date="2019-01" db="EMBL/GenBank/DDBJ databases">
        <authorList>
            <person name="Chen W.-M."/>
        </authorList>
    </citation>
    <scope>NUCLEOTIDE SEQUENCE [LARGE SCALE GENOMIC DNA]</scope>
    <source>
        <strain evidence="2 3">TER-1</strain>
    </source>
</reference>